<proteinExistence type="predicted"/>
<dbReference type="SUPFAM" id="SSF56784">
    <property type="entry name" value="HAD-like"/>
    <property type="match status" value="1"/>
</dbReference>
<sequence length="729" mass="81279">MGEEAYTLSQYVQILRIDDSQAVVGNPFRLQRLVLSTELADFLQLFQGEARALSQLRELVDAPPQAIEGLVEFFRSKGLIVLTGLDETATLGSELRRLLDKGNVDDVQDRSRLYHAPIRLEASRLRPRYGTGSLTPLTILVLGGCFTQFTADALEESGANHGFDVRVETGWPGDVDMIERIRPEVVVLQVTTTWLLAPLWDEAPFLDDNERERRLEALKNATAVTVQKVLDQCAGRLLLLQGFSTPQISPLGITEFRHRCNFQRIVYELNTLLAELARDNPNVLLVDEERLAANSGRSRLLDDGIVPFSHHAPIDFCCGPIPPGPSREETWSIQMACHLPRLLAAEYLDLYILWSGRWKIKCVVVDLDNTLWPGVVGETGFSLKTENSFQALRYGPFGGLHQALKILKHRGVLLATCSKNNPSDVASAWESLRETAKTEGMSHLLLPEDFVLHKVNWKPKSQNVGELISELGIGEDAVLFIDDNPIERAEVSAALPSVRVLGDNLHRVRAQLLSDPCLQNNVASHESQRRTETTLAQLTRETARRQAPDEASFLRSLEIRLQVKRVRSSAHVPRLVELLQRTNQFNTTLKRHDADQMRSFLFSEAARVYTLEAQDRFTSYGVVGLCIIAEQQIDTLLLSCRVLGLQPAIPFLVTVLNDVAEFPITGTLVEGPRNQPSRDVYRLAGFSALGGGRFIAEQASALTAIDQSIYLIDLIHEASPEPPIPKLQP</sequence>
<evidence type="ECO:0000313" key="2">
    <source>
        <dbReference type="Proteomes" id="UP001221838"/>
    </source>
</evidence>
<dbReference type="EMBL" id="JAQNDM010000002">
    <property type="protein sequence ID" value="MDC0708262.1"/>
    <property type="molecule type" value="Genomic_DNA"/>
</dbReference>
<dbReference type="Gene3D" id="3.40.50.1000">
    <property type="entry name" value="HAD superfamily/HAD-like"/>
    <property type="match status" value="1"/>
</dbReference>
<protein>
    <submittedName>
        <fullName evidence="1">HAD-IIIC family phosphatase</fullName>
    </submittedName>
</protein>
<accession>A0ABT5D3M6</accession>
<dbReference type="InterPro" id="IPR023214">
    <property type="entry name" value="HAD_sf"/>
</dbReference>
<dbReference type="Gene3D" id="3.40.50.1110">
    <property type="entry name" value="SGNH hydrolase"/>
    <property type="match status" value="1"/>
</dbReference>
<dbReference type="InterPro" id="IPR036412">
    <property type="entry name" value="HAD-like_sf"/>
</dbReference>
<keyword evidence="2" id="KW-1185">Reference proteome</keyword>
<dbReference type="NCBIfam" id="TIGR01681">
    <property type="entry name" value="HAD-SF-IIIC"/>
    <property type="match status" value="1"/>
</dbReference>
<organism evidence="1 2">
    <name type="scientific">Stigmatella ashevillensis</name>
    <dbReference type="NCBI Taxonomy" id="2995309"/>
    <lineage>
        <taxon>Bacteria</taxon>
        <taxon>Pseudomonadati</taxon>
        <taxon>Myxococcota</taxon>
        <taxon>Myxococcia</taxon>
        <taxon>Myxococcales</taxon>
        <taxon>Cystobacterineae</taxon>
        <taxon>Archangiaceae</taxon>
        <taxon>Stigmatella</taxon>
    </lineage>
</organism>
<dbReference type="InterPro" id="IPR010037">
    <property type="entry name" value="FkbH_domain"/>
</dbReference>
<evidence type="ECO:0000313" key="1">
    <source>
        <dbReference type="EMBL" id="MDC0708262.1"/>
    </source>
</evidence>
<dbReference type="InterPro" id="IPR010033">
    <property type="entry name" value="HAD_SF_ppase_IIIC"/>
</dbReference>
<gene>
    <name evidence="1" type="ORF">POL68_07245</name>
</gene>
<dbReference type="InterPro" id="IPR036514">
    <property type="entry name" value="SGNH_hydro_sf"/>
</dbReference>
<name>A0ABT5D3M6_9BACT</name>
<dbReference type="RefSeq" id="WP_272135924.1">
    <property type="nucleotide sequence ID" value="NZ_JAQNDM010000002.1"/>
</dbReference>
<dbReference type="Proteomes" id="UP001221838">
    <property type="component" value="Unassembled WGS sequence"/>
</dbReference>
<reference evidence="1 2" key="1">
    <citation type="submission" date="2022-11" db="EMBL/GenBank/DDBJ databases">
        <title>Minimal conservation of predation-associated metabolite biosynthetic gene clusters underscores biosynthetic potential of Myxococcota including descriptions for ten novel species: Archangium lansinium sp. nov., Myxococcus landrumus sp. nov., Nannocystis bai.</title>
        <authorList>
            <person name="Ahearne A."/>
            <person name="Stevens C."/>
            <person name="Dowd S."/>
        </authorList>
    </citation>
    <scope>NUCLEOTIDE SEQUENCE [LARGE SCALE GENOMIC DNA]</scope>
    <source>
        <strain evidence="1 2">NCWAL01</strain>
    </source>
</reference>
<dbReference type="NCBIfam" id="TIGR01686">
    <property type="entry name" value="FkbH"/>
    <property type="match status" value="1"/>
</dbReference>
<comment type="caution">
    <text evidence="1">The sequence shown here is derived from an EMBL/GenBank/DDBJ whole genome shotgun (WGS) entry which is preliminary data.</text>
</comment>